<feature type="region of interest" description="Disordered" evidence="4">
    <location>
        <begin position="400"/>
        <end position="454"/>
    </location>
</feature>
<accession>A0A8H7UHM4</accession>
<feature type="compositionally biased region" description="Polar residues" evidence="4">
    <location>
        <begin position="367"/>
        <end position="376"/>
    </location>
</feature>
<reference evidence="5" key="1">
    <citation type="submission" date="2020-12" db="EMBL/GenBank/DDBJ databases">
        <title>Metabolic potential, ecology and presence of endohyphal bacteria is reflected in genomic diversity of Mucoromycotina.</title>
        <authorList>
            <person name="Muszewska A."/>
            <person name="Okrasinska A."/>
            <person name="Steczkiewicz K."/>
            <person name="Drgas O."/>
            <person name="Orlowska M."/>
            <person name="Perlinska-Lenart U."/>
            <person name="Aleksandrzak-Piekarczyk T."/>
            <person name="Szatraj K."/>
            <person name="Zielenkiewicz U."/>
            <person name="Pilsyk S."/>
            <person name="Malc E."/>
            <person name="Mieczkowski P."/>
            <person name="Kruszewska J.S."/>
            <person name="Biernat P."/>
            <person name="Pawlowska J."/>
        </authorList>
    </citation>
    <scope>NUCLEOTIDE SEQUENCE</scope>
    <source>
        <strain evidence="5">WA0000067209</strain>
    </source>
</reference>
<dbReference type="PANTHER" id="PTHR12940">
    <property type="entry name" value="ES-2 PROTEIN - RELATED"/>
    <property type="match status" value="1"/>
</dbReference>
<proteinExistence type="inferred from homology"/>
<feature type="region of interest" description="Disordered" evidence="4">
    <location>
        <begin position="363"/>
        <end position="387"/>
    </location>
</feature>
<evidence type="ECO:0000313" key="6">
    <source>
        <dbReference type="Proteomes" id="UP000654370"/>
    </source>
</evidence>
<keyword evidence="6" id="KW-1185">Reference proteome</keyword>
<name>A0A8H7UHM4_MORIS</name>
<dbReference type="EMBL" id="JAEPQZ010000006">
    <property type="protein sequence ID" value="KAG2180188.1"/>
    <property type="molecule type" value="Genomic_DNA"/>
</dbReference>
<dbReference type="Pfam" id="PF09751">
    <property type="entry name" value="Es2"/>
    <property type="match status" value="1"/>
</dbReference>
<sequence length="454" mass="50681">MSKELTIRNQNKAIALKQQQTVVPNRPAIVLDEDTYTDAISYIIERDFFPNLAKLRAQQEYFDAEDSGDLMRMQHAGKELRRLATTPRRSRPRKYSFIPLLTRSTFELLSLTHIWSPDTRSSTAKAQAAVPSRPAGIDQDVDIDLNLDQFQARYTSEDNSSFVDLLGKANEQRKEKHKWVWDMESNQLRIKEAPHVESALTIVDERDALPGTWKYKARNALMYMPDVDNVKNKSTVNPDDGRGSPKAVVHSNTQFSAQDLGVLNVQKSKSVKDAESGKMTPWNKLAGDDEDSDLPEFAGYNLVPETPSINPSNMNTPLMTWGEIEGTPLLITGSETPGPNNFRLPQPSRREELGHKLSERASKSYRTRMSNKQANKITKGGLTPKFGSGIMSPAAQHLLRKSDRRTPSFNDSLRASYGSGSVTPGHARSQATPTPLFRAGATPTPTFATPTKKR</sequence>
<gene>
    <name evidence="5" type="ORF">INT43_003977</name>
</gene>
<evidence type="ECO:0000313" key="5">
    <source>
        <dbReference type="EMBL" id="KAG2180188.1"/>
    </source>
</evidence>
<evidence type="ECO:0000256" key="2">
    <source>
        <dbReference type="ARBA" id="ARBA00009072"/>
    </source>
</evidence>
<dbReference type="AlphaFoldDB" id="A0A8H7UHM4"/>
<evidence type="ECO:0000256" key="3">
    <source>
        <dbReference type="ARBA" id="ARBA00023242"/>
    </source>
</evidence>
<dbReference type="GO" id="GO:0071013">
    <property type="term" value="C:catalytic step 2 spliceosome"/>
    <property type="evidence" value="ECO:0007669"/>
    <property type="project" value="TreeGrafter"/>
</dbReference>
<feature type="compositionally biased region" description="Low complexity" evidence="4">
    <location>
        <begin position="439"/>
        <end position="454"/>
    </location>
</feature>
<protein>
    <submittedName>
        <fullName evidence="5">Uncharacterized protein</fullName>
    </submittedName>
</protein>
<comment type="caution">
    <text evidence="5">The sequence shown here is derived from an EMBL/GenBank/DDBJ whole genome shotgun (WGS) entry which is preliminary data.</text>
</comment>
<organism evidence="5 6">
    <name type="scientific">Mortierella isabellina</name>
    <name type="common">Filamentous fungus</name>
    <name type="synonym">Umbelopsis isabellina</name>
    <dbReference type="NCBI Taxonomy" id="91625"/>
    <lineage>
        <taxon>Eukaryota</taxon>
        <taxon>Fungi</taxon>
        <taxon>Fungi incertae sedis</taxon>
        <taxon>Mucoromycota</taxon>
        <taxon>Mucoromycotina</taxon>
        <taxon>Umbelopsidomycetes</taxon>
        <taxon>Umbelopsidales</taxon>
        <taxon>Umbelopsidaceae</taxon>
        <taxon>Umbelopsis</taxon>
    </lineage>
</organism>
<comment type="subcellular location">
    <subcellularLocation>
        <location evidence="1">Nucleus</location>
    </subcellularLocation>
</comment>
<dbReference type="InterPro" id="IPR019148">
    <property type="entry name" value="Nuclear_protein_DGCR14_ESS-2"/>
</dbReference>
<comment type="similarity">
    <text evidence="2">Belongs to the ESS2 family.</text>
</comment>
<evidence type="ECO:0000256" key="1">
    <source>
        <dbReference type="ARBA" id="ARBA00004123"/>
    </source>
</evidence>
<dbReference type="PANTHER" id="PTHR12940:SF0">
    <property type="entry name" value="SPLICING FACTOR ESS-2 HOMOLOG"/>
    <property type="match status" value="1"/>
</dbReference>
<dbReference type="Proteomes" id="UP000654370">
    <property type="component" value="Unassembled WGS sequence"/>
</dbReference>
<keyword evidence="3" id="KW-0539">Nucleus</keyword>
<feature type="compositionally biased region" description="Polar residues" evidence="4">
    <location>
        <begin position="407"/>
        <end position="422"/>
    </location>
</feature>
<evidence type="ECO:0000256" key="4">
    <source>
        <dbReference type="SAM" id="MobiDB-lite"/>
    </source>
</evidence>
<dbReference type="OrthoDB" id="19679at2759"/>